<comment type="caution">
    <text evidence="1">The sequence shown here is derived from an EMBL/GenBank/DDBJ whole genome shotgun (WGS) entry which is preliminary data.</text>
</comment>
<keyword evidence="2" id="KW-1185">Reference proteome</keyword>
<sequence length="75" mass="8482">MSKRWNPHILAQDGLHGRDTIIAYRGVYARVIRRAFSLLLGEKVLIQQLTAVAADAHIMLDQHPCQFGLVDQDQT</sequence>
<name>A0ABS4QYY1_9HYPH</name>
<accession>A0ABS4QYY1</accession>
<evidence type="ECO:0000313" key="1">
    <source>
        <dbReference type="EMBL" id="MBP2235289.1"/>
    </source>
</evidence>
<dbReference type="EMBL" id="JAGILA010000002">
    <property type="protein sequence ID" value="MBP2235289.1"/>
    <property type="molecule type" value="Genomic_DNA"/>
</dbReference>
<protein>
    <recommendedName>
        <fullName evidence="3">Transposase</fullName>
    </recommendedName>
</protein>
<reference evidence="1 2" key="1">
    <citation type="submission" date="2021-03" db="EMBL/GenBank/DDBJ databases">
        <title>Genomic Encyclopedia of Type Strains, Phase IV (KMG-IV): sequencing the most valuable type-strain genomes for metagenomic binning, comparative biology and taxonomic classification.</title>
        <authorList>
            <person name="Goeker M."/>
        </authorList>
    </citation>
    <scope>NUCLEOTIDE SEQUENCE [LARGE SCALE GENOMIC DNA]</scope>
    <source>
        <strain evidence="1 2">DSM 13372</strain>
    </source>
</reference>
<proteinExistence type="predicted"/>
<evidence type="ECO:0000313" key="2">
    <source>
        <dbReference type="Proteomes" id="UP000730739"/>
    </source>
</evidence>
<evidence type="ECO:0008006" key="3">
    <source>
        <dbReference type="Google" id="ProtNLM"/>
    </source>
</evidence>
<organism evidence="1 2">
    <name type="scientific">Sinorhizobium kostiense</name>
    <dbReference type="NCBI Taxonomy" id="76747"/>
    <lineage>
        <taxon>Bacteria</taxon>
        <taxon>Pseudomonadati</taxon>
        <taxon>Pseudomonadota</taxon>
        <taxon>Alphaproteobacteria</taxon>
        <taxon>Hyphomicrobiales</taxon>
        <taxon>Rhizobiaceae</taxon>
        <taxon>Sinorhizobium/Ensifer group</taxon>
        <taxon>Sinorhizobium</taxon>
    </lineage>
</organism>
<dbReference type="Proteomes" id="UP000730739">
    <property type="component" value="Unassembled WGS sequence"/>
</dbReference>
<gene>
    <name evidence="1" type="ORF">J2Z31_001781</name>
</gene>